<feature type="domain" description="TonB C-terminal" evidence="11">
    <location>
        <begin position="67"/>
        <end position="133"/>
    </location>
</feature>
<dbReference type="Gene3D" id="3.30.1150.10">
    <property type="match status" value="1"/>
</dbReference>
<keyword evidence="7" id="KW-0653">Protein transport</keyword>
<evidence type="ECO:0000259" key="11">
    <source>
        <dbReference type="Pfam" id="PF03544"/>
    </source>
</evidence>
<comment type="subcellular location">
    <subcellularLocation>
        <location evidence="1">Cell inner membrane</location>
        <topology evidence="1">Single-pass membrane protein</topology>
        <orientation evidence="1">Periplasmic side</orientation>
    </subcellularLocation>
</comment>
<keyword evidence="3" id="KW-0813">Transport</keyword>
<keyword evidence="10" id="KW-0732">Signal</keyword>
<evidence type="ECO:0000256" key="7">
    <source>
        <dbReference type="ARBA" id="ARBA00022927"/>
    </source>
</evidence>
<dbReference type="GO" id="GO:0055085">
    <property type="term" value="P:transmembrane transport"/>
    <property type="evidence" value="ECO:0007669"/>
    <property type="project" value="InterPro"/>
</dbReference>
<accession>A0A7K1TCY4</accession>
<evidence type="ECO:0000256" key="3">
    <source>
        <dbReference type="ARBA" id="ARBA00022448"/>
    </source>
</evidence>
<name>A0A7K1TCY4_9BACT</name>
<dbReference type="GO" id="GO:0005886">
    <property type="term" value="C:plasma membrane"/>
    <property type="evidence" value="ECO:0007669"/>
    <property type="project" value="UniProtKB-SubCell"/>
</dbReference>
<dbReference type="GO" id="GO:0015031">
    <property type="term" value="P:protein transport"/>
    <property type="evidence" value="ECO:0007669"/>
    <property type="project" value="UniProtKB-KW"/>
</dbReference>
<evidence type="ECO:0000256" key="8">
    <source>
        <dbReference type="ARBA" id="ARBA00022989"/>
    </source>
</evidence>
<evidence type="ECO:0000256" key="5">
    <source>
        <dbReference type="ARBA" id="ARBA00022519"/>
    </source>
</evidence>
<keyword evidence="6" id="KW-0812">Transmembrane</keyword>
<keyword evidence="4" id="KW-1003">Cell membrane</keyword>
<dbReference type="Pfam" id="PF03544">
    <property type="entry name" value="TonB_C"/>
    <property type="match status" value="1"/>
</dbReference>
<gene>
    <name evidence="12" type="ORF">GO988_07580</name>
</gene>
<evidence type="ECO:0000256" key="6">
    <source>
        <dbReference type="ARBA" id="ARBA00022692"/>
    </source>
</evidence>
<comment type="caution">
    <text evidence="12">The sequence shown here is derived from an EMBL/GenBank/DDBJ whole genome shotgun (WGS) entry which is preliminary data.</text>
</comment>
<dbReference type="Proteomes" id="UP000441336">
    <property type="component" value="Unassembled WGS sequence"/>
</dbReference>
<dbReference type="InterPro" id="IPR037682">
    <property type="entry name" value="TonB_C"/>
</dbReference>
<dbReference type="InterPro" id="IPR006260">
    <property type="entry name" value="TonB/TolA_C"/>
</dbReference>
<evidence type="ECO:0000256" key="1">
    <source>
        <dbReference type="ARBA" id="ARBA00004383"/>
    </source>
</evidence>
<protein>
    <submittedName>
        <fullName evidence="12">TonB family protein</fullName>
    </submittedName>
</protein>
<sequence length="142" mass="15705">MASILQAVTRITLLGSLGFVTALPSAAQNNVPPPPGWPYLLSNGKQVTLSEAIQQRIVRPWQVIYDQHIDGWVFVSFTVMPDGVVKDARIAESLQYDCDVAALLAVRKLPPFEPLAQAGKPVATYMTVPVRFNWRAKHQPIK</sequence>
<keyword evidence="8" id="KW-1133">Transmembrane helix</keyword>
<proteinExistence type="inferred from homology"/>
<evidence type="ECO:0000256" key="9">
    <source>
        <dbReference type="ARBA" id="ARBA00023136"/>
    </source>
</evidence>
<dbReference type="EMBL" id="WQKZ01000002">
    <property type="protein sequence ID" value="MVN76182.1"/>
    <property type="molecule type" value="Genomic_DNA"/>
</dbReference>
<keyword evidence="13" id="KW-1185">Reference proteome</keyword>
<keyword evidence="5" id="KW-0997">Cell inner membrane</keyword>
<organism evidence="12 13">
    <name type="scientific">Hymenobacter ginkgonis</name>
    <dbReference type="NCBI Taxonomy" id="2682976"/>
    <lineage>
        <taxon>Bacteria</taxon>
        <taxon>Pseudomonadati</taxon>
        <taxon>Bacteroidota</taxon>
        <taxon>Cytophagia</taxon>
        <taxon>Cytophagales</taxon>
        <taxon>Hymenobacteraceae</taxon>
        <taxon>Hymenobacter</taxon>
    </lineage>
</organism>
<dbReference type="AlphaFoldDB" id="A0A7K1TCY4"/>
<evidence type="ECO:0000313" key="12">
    <source>
        <dbReference type="EMBL" id="MVN76182.1"/>
    </source>
</evidence>
<evidence type="ECO:0000256" key="4">
    <source>
        <dbReference type="ARBA" id="ARBA00022475"/>
    </source>
</evidence>
<dbReference type="RefSeq" id="WP_157563813.1">
    <property type="nucleotide sequence ID" value="NZ_WQKZ01000002.1"/>
</dbReference>
<dbReference type="SUPFAM" id="SSF74653">
    <property type="entry name" value="TolA/TonB C-terminal domain"/>
    <property type="match status" value="1"/>
</dbReference>
<evidence type="ECO:0000313" key="13">
    <source>
        <dbReference type="Proteomes" id="UP000441336"/>
    </source>
</evidence>
<keyword evidence="9" id="KW-0472">Membrane</keyword>
<dbReference type="NCBIfam" id="TIGR01352">
    <property type="entry name" value="tonB_Cterm"/>
    <property type="match status" value="1"/>
</dbReference>
<dbReference type="InterPro" id="IPR051045">
    <property type="entry name" value="TonB-dependent_transducer"/>
</dbReference>
<feature type="signal peptide" evidence="10">
    <location>
        <begin position="1"/>
        <end position="27"/>
    </location>
</feature>
<dbReference type="PANTHER" id="PTHR33446">
    <property type="entry name" value="PROTEIN TONB-RELATED"/>
    <property type="match status" value="1"/>
</dbReference>
<feature type="chain" id="PRO_5029764987" evidence="10">
    <location>
        <begin position="28"/>
        <end position="142"/>
    </location>
</feature>
<reference evidence="12 13" key="1">
    <citation type="submission" date="2019-12" db="EMBL/GenBank/DDBJ databases">
        <title>Hymenobacter sp. HMF4947 Genome sequencing and assembly.</title>
        <authorList>
            <person name="Kang H."/>
            <person name="Cha I."/>
            <person name="Kim H."/>
            <person name="Joh K."/>
        </authorList>
    </citation>
    <scope>NUCLEOTIDE SEQUENCE [LARGE SCALE GENOMIC DNA]</scope>
    <source>
        <strain evidence="12 13">HMF4947</strain>
    </source>
</reference>
<comment type="similarity">
    <text evidence="2">Belongs to the TonB family.</text>
</comment>
<evidence type="ECO:0000256" key="10">
    <source>
        <dbReference type="SAM" id="SignalP"/>
    </source>
</evidence>
<evidence type="ECO:0000256" key="2">
    <source>
        <dbReference type="ARBA" id="ARBA00006555"/>
    </source>
</evidence>